<feature type="region of interest" description="Disordered" evidence="1">
    <location>
        <begin position="343"/>
        <end position="366"/>
    </location>
</feature>
<accession>A0ABC8LJI3</accession>
<feature type="region of interest" description="Disordered" evidence="1">
    <location>
        <begin position="1"/>
        <end position="21"/>
    </location>
</feature>
<proteinExistence type="predicted"/>
<reference evidence="2 3" key="1">
    <citation type="submission" date="2022-03" db="EMBL/GenBank/DDBJ databases">
        <authorList>
            <person name="Macdonald S."/>
            <person name="Ahmed S."/>
            <person name="Newling K."/>
        </authorList>
    </citation>
    <scope>NUCLEOTIDE SEQUENCE [LARGE SCALE GENOMIC DNA]</scope>
</reference>
<evidence type="ECO:0000313" key="3">
    <source>
        <dbReference type="Proteomes" id="UP001642260"/>
    </source>
</evidence>
<evidence type="ECO:0000313" key="2">
    <source>
        <dbReference type="EMBL" id="CAH8383575.1"/>
    </source>
</evidence>
<protein>
    <submittedName>
        <fullName evidence="2">Uncharacterized protein</fullName>
    </submittedName>
</protein>
<dbReference type="AlphaFoldDB" id="A0ABC8LJI3"/>
<feature type="compositionally biased region" description="Basic residues" evidence="1">
    <location>
        <begin position="1"/>
        <end position="11"/>
    </location>
</feature>
<dbReference type="EMBL" id="CAKOAT010594042">
    <property type="protein sequence ID" value="CAH8383575.1"/>
    <property type="molecule type" value="Genomic_DNA"/>
</dbReference>
<keyword evidence="3" id="KW-1185">Reference proteome</keyword>
<dbReference type="Proteomes" id="UP001642260">
    <property type="component" value="Unassembled WGS sequence"/>
</dbReference>
<feature type="region of interest" description="Disordered" evidence="1">
    <location>
        <begin position="262"/>
        <end position="304"/>
    </location>
</feature>
<gene>
    <name evidence="2" type="ORF">ERUC_LOCUS36058</name>
</gene>
<feature type="compositionally biased region" description="Polar residues" evidence="1">
    <location>
        <begin position="116"/>
        <end position="138"/>
    </location>
</feature>
<feature type="region of interest" description="Disordered" evidence="1">
    <location>
        <begin position="191"/>
        <end position="239"/>
    </location>
</feature>
<name>A0ABC8LJI3_ERUVS</name>
<comment type="caution">
    <text evidence="2">The sequence shown here is derived from an EMBL/GenBank/DDBJ whole genome shotgun (WGS) entry which is preliminary data.</text>
</comment>
<sequence>MGRKSRASKKRAKEDVRNNNNNVNAEVTMAAAVRRVREILSEESEQKIRETLLQCNLNHYQAMVRLVSLQELRNQQATSTLLPDSTSTTLVSNQSAITNGETRNVPISSTEAVPTLHVPSSSDVTNGETRTVPISSSEAVPPMSSEPSSRYLFNLLEVVVPLAREQCLYQHYLLFPCLCSAITNGEARSVPISSNRSLSEPSSSAITNGETRSVPISSNVAAPPWSMSSSRAPTNVKTKRQATRMISAYGPTMVEVLRGLQQNQTKSPVKADSPLLHQKPDATNPISNSITESDAPKDPQHSAFPMDTRQSIATAFGIYCSSEPHNNQQGMKWRQYGNMINRTGHQQQNRPPPAPIQKRGGSNRNSNTLAHFVNMMNSPSSWLEENDASTYQSIDSVFAQYRNNTMSLSATSTVPSSHGSDYGFDMYAANSRLGYEDVSRIQGRSQFERRVEGEDSNRSISPHNQQEGEAYFERIRAHLASSLDQSQQRETYFERIRAHVASSLDQSQQRPRDK</sequence>
<feature type="compositionally biased region" description="Low complexity" evidence="1">
    <location>
        <begin position="193"/>
        <end position="204"/>
    </location>
</feature>
<feature type="compositionally biased region" description="Polar residues" evidence="1">
    <location>
        <begin position="205"/>
        <end position="236"/>
    </location>
</feature>
<evidence type="ECO:0000256" key="1">
    <source>
        <dbReference type="SAM" id="MobiDB-lite"/>
    </source>
</evidence>
<organism evidence="2 3">
    <name type="scientific">Eruca vesicaria subsp. sativa</name>
    <name type="common">Garden rocket</name>
    <name type="synonym">Eruca sativa</name>
    <dbReference type="NCBI Taxonomy" id="29727"/>
    <lineage>
        <taxon>Eukaryota</taxon>
        <taxon>Viridiplantae</taxon>
        <taxon>Streptophyta</taxon>
        <taxon>Embryophyta</taxon>
        <taxon>Tracheophyta</taxon>
        <taxon>Spermatophyta</taxon>
        <taxon>Magnoliopsida</taxon>
        <taxon>eudicotyledons</taxon>
        <taxon>Gunneridae</taxon>
        <taxon>Pentapetalae</taxon>
        <taxon>rosids</taxon>
        <taxon>malvids</taxon>
        <taxon>Brassicales</taxon>
        <taxon>Brassicaceae</taxon>
        <taxon>Brassiceae</taxon>
        <taxon>Eruca</taxon>
    </lineage>
</organism>
<feature type="region of interest" description="Disordered" evidence="1">
    <location>
        <begin position="116"/>
        <end position="143"/>
    </location>
</feature>